<protein>
    <recommendedName>
        <fullName evidence="3">Roadblock/LAMTOR2 domain-containing protein</fullName>
    </recommendedName>
</protein>
<comment type="caution">
    <text evidence="1">The sequence shown here is derived from an EMBL/GenBank/DDBJ whole genome shotgun (WGS) entry which is preliminary data.</text>
</comment>
<dbReference type="Proteomes" id="UP000806077">
    <property type="component" value="Unassembled WGS sequence"/>
</dbReference>
<name>A0AAP1WFH4_9FLAO</name>
<sequence length="124" mass="13862">MQKILDDLVNNVKENIPGYIAISVAEIASGECLVSNSNVPEFDTTLAAAYNVEIINAKRKAIKTLGLEENLRDIHFNLDKQIHIIDIAPSGEYFVYLAIDSKKANIALSRKLLNKYTKELNDEL</sequence>
<proteinExistence type="predicted"/>
<dbReference type="AlphaFoldDB" id="A0AAP1WFH4"/>
<evidence type="ECO:0000313" key="2">
    <source>
        <dbReference type="Proteomes" id="UP000806077"/>
    </source>
</evidence>
<evidence type="ECO:0000313" key="1">
    <source>
        <dbReference type="EMBL" id="MBE7694326.1"/>
    </source>
</evidence>
<dbReference type="RefSeq" id="WP_101914750.1">
    <property type="nucleotide sequence ID" value="NZ_JAFMUA010000002.1"/>
</dbReference>
<reference evidence="1 2" key="1">
    <citation type="journal article" date="2020" name="Int. J. Syst. Evol. Microbiol.">
        <title>Tenacibaculum piscium sp. nov., isolated from skin ulcers of sea-farmed fish, and description of Tenacibaculum finnmarkense sp. nov. with subdivision into genomovars finnmarkense and ulcerans.</title>
        <authorList>
            <person name="Olsen A.B."/>
            <person name="Spilsberg B."/>
            <person name="Nilsen H.K."/>
            <person name="Lagesen K."/>
            <person name="Gulla S."/>
            <person name="Avendano-Herrera R."/>
            <person name="Irgang R."/>
            <person name="Duchaud E."/>
            <person name="Colquhoun D.J."/>
        </authorList>
    </citation>
    <scope>NUCLEOTIDE SEQUENCE [LARGE SCALE GENOMIC DNA]</scope>
    <source>
        <strain evidence="1 2">TNO037</strain>
    </source>
</reference>
<dbReference type="GeneID" id="86817748"/>
<organism evidence="1 2">
    <name type="scientific">Tenacibaculum finnmarkense genomovar finnmarkense</name>
    <dbReference type="NCBI Taxonomy" id="1458503"/>
    <lineage>
        <taxon>Bacteria</taxon>
        <taxon>Pseudomonadati</taxon>
        <taxon>Bacteroidota</taxon>
        <taxon>Flavobacteriia</taxon>
        <taxon>Flavobacteriales</taxon>
        <taxon>Flavobacteriaceae</taxon>
        <taxon>Tenacibaculum</taxon>
        <taxon>Tenacibaculum finnmarkense</taxon>
    </lineage>
</organism>
<gene>
    <name evidence="1" type="ORF">F7645_02605</name>
</gene>
<dbReference type="EMBL" id="WXXV01000002">
    <property type="protein sequence ID" value="MBE7694326.1"/>
    <property type="molecule type" value="Genomic_DNA"/>
</dbReference>
<keyword evidence="2" id="KW-1185">Reference proteome</keyword>
<evidence type="ECO:0008006" key="3">
    <source>
        <dbReference type="Google" id="ProtNLM"/>
    </source>
</evidence>
<accession>A0AAP1WFH4</accession>